<name>A0A938YC37_9ACTN</name>
<evidence type="ECO:0008006" key="4">
    <source>
        <dbReference type="Google" id="ProtNLM"/>
    </source>
</evidence>
<evidence type="ECO:0000313" key="2">
    <source>
        <dbReference type="EMBL" id="MBM9466903.1"/>
    </source>
</evidence>
<dbReference type="RefSeq" id="WP_205259847.1">
    <property type="nucleotide sequence ID" value="NZ_JAERWK010000008.1"/>
</dbReference>
<dbReference type="AlphaFoldDB" id="A0A938YC37"/>
<keyword evidence="3" id="KW-1185">Reference proteome</keyword>
<comment type="caution">
    <text evidence="2">The sequence shown here is derived from an EMBL/GenBank/DDBJ whole genome shotgun (WGS) entry which is preliminary data.</text>
</comment>
<protein>
    <recommendedName>
        <fullName evidence="4">DUF2567 domain-containing protein</fullName>
    </recommendedName>
</protein>
<organism evidence="2 3">
    <name type="scientific">Nakamurella leprariae</name>
    <dbReference type="NCBI Taxonomy" id="2803911"/>
    <lineage>
        <taxon>Bacteria</taxon>
        <taxon>Bacillati</taxon>
        <taxon>Actinomycetota</taxon>
        <taxon>Actinomycetes</taxon>
        <taxon>Nakamurellales</taxon>
        <taxon>Nakamurellaceae</taxon>
        <taxon>Nakamurella</taxon>
    </lineage>
</organism>
<accession>A0A938YC37</accession>
<dbReference type="Proteomes" id="UP000663792">
    <property type="component" value="Unassembled WGS sequence"/>
</dbReference>
<evidence type="ECO:0000256" key="1">
    <source>
        <dbReference type="SAM" id="Phobius"/>
    </source>
</evidence>
<feature type="transmembrane region" description="Helical" evidence="1">
    <location>
        <begin position="9"/>
        <end position="31"/>
    </location>
</feature>
<feature type="transmembrane region" description="Helical" evidence="1">
    <location>
        <begin position="143"/>
        <end position="163"/>
    </location>
</feature>
<proteinExistence type="predicted"/>
<feature type="transmembrane region" description="Helical" evidence="1">
    <location>
        <begin position="89"/>
        <end position="108"/>
    </location>
</feature>
<feature type="transmembrane region" description="Helical" evidence="1">
    <location>
        <begin position="51"/>
        <end position="77"/>
    </location>
</feature>
<dbReference type="EMBL" id="JAERWK010000008">
    <property type="protein sequence ID" value="MBM9466903.1"/>
    <property type="molecule type" value="Genomic_DNA"/>
</dbReference>
<evidence type="ECO:0000313" key="3">
    <source>
        <dbReference type="Proteomes" id="UP000663792"/>
    </source>
</evidence>
<gene>
    <name evidence="2" type="ORF">JL106_06355</name>
</gene>
<keyword evidence="1" id="KW-0812">Transmembrane</keyword>
<keyword evidence="1" id="KW-1133">Transmembrane helix</keyword>
<reference evidence="2" key="1">
    <citation type="submission" date="2021-01" db="EMBL/GenBank/DDBJ databases">
        <title>YIM 132084 draft genome.</title>
        <authorList>
            <person name="An D."/>
        </authorList>
    </citation>
    <scope>NUCLEOTIDE SEQUENCE</scope>
    <source>
        <strain evidence="2">YIM 132084</strain>
    </source>
</reference>
<keyword evidence="1" id="KW-0472">Membrane</keyword>
<sequence>MTLTAVRRTVLLVGGGALLAGVLQAVLWWWLAPQQHLQVAANGAVGAVASAFRLAPFASVAIWVLLGLVLAAVVGVAAWQGRAARGPRILLVLLVGSLGGAVVAWGLAQLLAGTATDVGSAAIAAVHSGAAALIVQPPTLPPLWVGVLPAALAVGIYTFLAGWSGSAELGRSAPSGADEHPAERQHGGG</sequence>